<feature type="signal peptide" evidence="1">
    <location>
        <begin position="1"/>
        <end position="20"/>
    </location>
</feature>
<comment type="caution">
    <text evidence="2">The sequence shown here is derived from an EMBL/GenBank/DDBJ whole genome shotgun (WGS) entry which is preliminary data.</text>
</comment>
<dbReference type="EMBL" id="VORU01000002">
    <property type="protein sequence ID" value="TXD70108.1"/>
    <property type="molecule type" value="Genomic_DNA"/>
</dbReference>
<feature type="chain" id="PRO_5023056421" description="Lipocalin-like domain-containing protein" evidence="1">
    <location>
        <begin position="21"/>
        <end position="171"/>
    </location>
</feature>
<proteinExistence type="predicted"/>
<dbReference type="OrthoDB" id="1446884at2"/>
<dbReference type="AlphaFoldDB" id="A0A5C6YRG3"/>
<sequence>MKFAKLIFLFVLTIAAIGCSKDDDNGPAPYEYTKDNLTGTYKITFFESREVETVNVSGFDVVTTTSSIGDTFNVSSVFASNNTVTIDGTYRITETVTQGSQSNTETYIVDIDNETSGYSANAATAELTIDGSTYKVSNFNPTGFTISLSETTTEPNGDNSVYTEELRFTKQ</sequence>
<accession>A0A5C6YRG3</accession>
<evidence type="ECO:0000256" key="1">
    <source>
        <dbReference type="SAM" id="SignalP"/>
    </source>
</evidence>
<dbReference type="Proteomes" id="UP000321945">
    <property type="component" value="Unassembled WGS sequence"/>
</dbReference>
<dbReference type="RefSeq" id="WP_111815099.1">
    <property type="nucleotide sequence ID" value="NZ_CBCRZQ010000003.1"/>
</dbReference>
<keyword evidence="1" id="KW-0732">Signal</keyword>
<organism evidence="2 3">
    <name type="scientific">Aequorivita lipolytica</name>
    <dbReference type="NCBI Taxonomy" id="153267"/>
    <lineage>
        <taxon>Bacteria</taxon>
        <taxon>Pseudomonadati</taxon>
        <taxon>Bacteroidota</taxon>
        <taxon>Flavobacteriia</taxon>
        <taxon>Flavobacteriales</taxon>
        <taxon>Flavobacteriaceae</taxon>
        <taxon>Aequorivita</taxon>
    </lineage>
</organism>
<gene>
    <name evidence="2" type="ORF">ESV24_02750</name>
</gene>
<reference evidence="2 3" key="1">
    <citation type="submission" date="2019-08" db="EMBL/GenBank/DDBJ databases">
        <title>Genome of Aequorivita lipolytica Y10-2 (type strain).</title>
        <authorList>
            <person name="Bowman J.P."/>
        </authorList>
    </citation>
    <scope>NUCLEOTIDE SEQUENCE [LARGE SCALE GENOMIC DNA]</scope>
    <source>
        <strain evidence="2 3">Y10-2</strain>
    </source>
</reference>
<keyword evidence="3" id="KW-1185">Reference proteome</keyword>
<dbReference type="PROSITE" id="PS51257">
    <property type="entry name" value="PROKAR_LIPOPROTEIN"/>
    <property type="match status" value="1"/>
</dbReference>
<evidence type="ECO:0000313" key="2">
    <source>
        <dbReference type="EMBL" id="TXD70108.1"/>
    </source>
</evidence>
<protein>
    <recommendedName>
        <fullName evidence="4">Lipocalin-like domain-containing protein</fullName>
    </recommendedName>
</protein>
<evidence type="ECO:0008006" key="4">
    <source>
        <dbReference type="Google" id="ProtNLM"/>
    </source>
</evidence>
<evidence type="ECO:0000313" key="3">
    <source>
        <dbReference type="Proteomes" id="UP000321945"/>
    </source>
</evidence>
<name>A0A5C6YRG3_9FLAO</name>